<protein>
    <submittedName>
        <fullName evidence="1">Uncharacterized protein</fullName>
    </submittedName>
</protein>
<keyword evidence="2" id="KW-1185">Reference proteome</keyword>
<evidence type="ECO:0000313" key="1">
    <source>
        <dbReference type="EMBL" id="KWU01373.1"/>
    </source>
</evidence>
<dbReference type="Proteomes" id="UP000057389">
    <property type="component" value="Unassembled WGS sequence"/>
</dbReference>
<comment type="caution">
    <text evidence="1">The sequence shown here is derived from an EMBL/GenBank/DDBJ whole genome shotgun (WGS) entry which is preliminary data.</text>
</comment>
<proteinExistence type="predicted"/>
<dbReference type="AlphaFoldDB" id="A0A109D9I2"/>
<organism evidence="1 2">
    <name type="scientific">Vibrio toranzoniae</name>
    <dbReference type="NCBI Taxonomy" id="1194427"/>
    <lineage>
        <taxon>Bacteria</taxon>
        <taxon>Pseudomonadati</taxon>
        <taxon>Pseudomonadota</taxon>
        <taxon>Gammaproteobacteria</taxon>
        <taxon>Vibrionales</taxon>
        <taxon>Vibrionaceae</taxon>
        <taxon>Vibrio</taxon>
    </lineage>
</organism>
<name>A0A109D9I2_9VIBR</name>
<sequence>MPRKRRFYMFQIFIVVLLLLLMVINTNYSEHFEIAQEKDLRTRADFSINSYSIIKISTQLSSVLTS</sequence>
<accession>A0A109D9I2</accession>
<evidence type="ECO:0000313" key="2">
    <source>
        <dbReference type="Proteomes" id="UP000057389"/>
    </source>
</evidence>
<dbReference type="EMBL" id="LMXU01000014">
    <property type="protein sequence ID" value="KWU01373.1"/>
    <property type="molecule type" value="Genomic_DNA"/>
</dbReference>
<reference evidence="1 2" key="1">
    <citation type="submission" date="2015-11" db="EMBL/GenBank/DDBJ databases">
        <title>Draft WGS of Vibrio toranzoniae.</title>
        <authorList>
            <person name="Lasa A."/>
            <person name="Romalde J.L."/>
        </authorList>
    </citation>
    <scope>NUCLEOTIDE SEQUENCE [LARGE SCALE GENOMIC DNA]</scope>
    <source>
        <strain evidence="1 2">Vb 10.8</strain>
    </source>
</reference>
<gene>
    <name evidence="1" type="ORF">APQ14_06620</name>
</gene>